<dbReference type="Proteomes" id="UP000694001">
    <property type="component" value="Chromosome"/>
</dbReference>
<keyword evidence="2" id="KW-1185">Reference proteome</keyword>
<proteinExistence type="predicted"/>
<sequence>METGLPVLAFEESRLRLDPDEAPTAPLTLAVPPGALVTADLRGPHRRRRFADAASGLSPPVAGNLLFQGRDWREVPPEHAAAMRGRIGRLFAGDAWLPELGTDENILLGPCFHTTRPIAALREEAARLAALFGLPGLPTVPPEDLPPEDLHRAGLVRAFLNSLALVILEEPLEIDGSRLLPALMTAVRDVRDRGGAVLWLTRGLPGAVDRTLPATARYRLSQGALLPVAEQAA</sequence>
<organism evidence="1 2">
    <name type="scientific">Elioraea tepida</name>
    <dbReference type="NCBI Taxonomy" id="2843330"/>
    <lineage>
        <taxon>Bacteria</taxon>
        <taxon>Pseudomonadati</taxon>
        <taxon>Pseudomonadota</taxon>
        <taxon>Alphaproteobacteria</taxon>
        <taxon>Acetobacterales</taxon>
        <taxon>Elioraeaceae</taxon>
        <taxon>Elioraea</taxon>
    </lineage>
</organism>
<dbReference type="AlphaFoldDB" id="A0A975U3Z6"/>
<keyword evidence="1" id="KW-0547">Nucleotide-binding</keyword>
<dbReference type="KEGG" id="elio:KO353_02670"/>
<dbReference type="GO" id="GO:0005524">
    <property type="term" value="F:ATP binding"/>
    <property type="evidence" value="ECO:0007669"/>
    <property type="project" value="UniProtKB-KW"/>
</dbReference>
<accession>A0A975U3Z6</accession>
<evidence type="ECO:0000313" key="1">
    <source>
        <dbReference type="EMBL" id="QXM25174.1"/>
    </source>
</evidence>
<gene>
    <name evidence="1" type="ORF">KO353_02670</name>
</gene>
<dbReference type="RefSeq" id="WP_218286230.1">
    <property type="nucleotide sequence ID" value="NZ_CP076448.1"/>
</dbReference>
<protein>
    <submittedName>
        <fullName evidence="1">Organic solvent ABC transporter ATP-binding protein</fullName>
    </submittedName>
</protein>
<reference evidence="1" key="1">
    <citation type="submission" date="2021-06" db="EMBL/GenBank/DDBJ databases">
        <title>Elioraea tepida, sp. nov., a moderately thermophilic aerobic anoxygenic phototrophic bacterium isolated from an alkaline siliceous hot spring mat community in Yellowstone National Park, WY, USA.</title>
        <authorList>
            <person name="Saini M.K."/>
            <person name="Yoshida S."/>
            <person name="Sebastian A."/>
            <person name="Hirose S."/>
            <person name="Hara E."/>
            <person name="Tamaki H."/>
            <person name="Soulier N.T."/>
            <person name="Albert I."/>
            <person name="Hanada S."/>
            <person name="Bryant D.A."/>
            <person name="Tank M."/>
        </authorList>
    </citation>
    <scope>NUCLEOTIDE SEQUENCE</scope>
    <source>
        <strain evidence="1">MS-P2</strain>
    </source>
</reference>
<keyword evidence="1" id="KW-0067">ATP-binding</keyword>
<name>A0A975U3Z6_9PROT</name>
<dbReference type="EMBL" id="CP076448">
    <property type="protein sequence ID" value="QXM25174.1"/>
    <property type="molecule type" value="Genomic_DNA"/>
</dbReference>
<evidence type="ECO:0000313" key="2">
    <source>
        <dbReference type="Proteomes" id="UP000694001"/>
    </source>
</evidence>